<dbReference type="PROSITE" id="PS50850">
    <property type="entry name" value="MFS"/>
    <property type="match status" value="1"/>
</dbReference>
<accession>A0A1H2MPG7</accession>
<feature type="transmembrane region" description="Helical" evidence="6">
    <location>
        <begin position="293"/>
        <end position="317"/>
    </location>
</feature>
<dbReference type="Pfam" id="PF07690">
    <property type="entry name" value="MFS_1"/>
    <property type="match status" value="1"/>
</dbReference>
<keyword evidence="2 6" id="KW-0812">Transmembrane</keyword>
<dbReference type="GO" id="GO:0005886">
    <property type="term" value="C:plasma membrane"/>
    <property type="evidence" value="ECO:0007669"/>
    <property type="project" value="UniProtKB-SubCell"/>
</dbReference>
<feature type="transmembrane region" description="Helical" evidence="6">
    <location>
        <begin position="71"/>
        <end position="89"/>
    </location>
</feature>
<organism evidence="8 9">
    <name type="scientific">Microlunatus sagamiharensis</name>
    <dbReference type="NCBI Taxonomy" id="546874"/>
    <lineage>
        <taxon>Bacteria</taxon>
        <taxon>Bacillati</taxon>
        <taxon>Actinomycetota</taxon>
        <taxon>Actinomycetes</taxon>
        <taxon>Propionibacteriales</taxon>
        <taxon>Propionibacteriaceae</taxon>
        <taxon>Microlunatus</taxon>
    </lineage>
</organism>
<feature type="transmembrane region" description="Helical" evidence="6">
    <location>
        <begin position="471"/>
        <end position="495"/>
    </location>
</feature>
<dbReference type="PANTHER" id="PTHR42718:SF39">
    <property type="entry name" value="ACTINORHODIN TRANSPORTER-RELATED"/>
    <property type="match status" value="1"/>
</dbReference>
<keyword evidence="3 6" id="KW-1133">Transmembrane helix</keyword>
<feature type="transmembrane region" description="Helical" evidence="6">
    <location>
        <begin position="361"/>
        <end position="381"/>
    </location>
</feature>
<evidence type="ECO:0000256" key="6">
    <source>
        <dbReference type="SAM" id="Phobius"/>
    </source>
</evidence>
<dbReference type="InterPro" id="IPR011701">
    <property type="entry name" value="MFS"/>
</dbReference>
<dbReference type="PANTHER" id="PTHR42718">
    <property type="entry name" value="MAJOR FACILITATOR SUPERFAMILY MULTIDRUG TRANSPORTER MFSC"/>
    <property type="match status" value="1"/>
</dbReference>
<keyword evidence="4 6" id="KW-0472">Membrane</keyword>
<evidence type="ECO:0000256" key="4">
    <source>
        <dbReference type="ARBA" id="ARBA00023136"/>
    </source>
</evidence>
<dbReference type="InterPro" id="IPR036259">
    <property type="entry name" value="MFS_trans_sf"/>
</dbReference>
<dbReference type="OrthoDB" id="7375466at2"/>
<feature type="region of interest" description="Disordered" evidence="5">
    <location>
        <begin position="1"/>
        <end position="27"/>
    </location>
</feature>
<feature type="transmembrane region" description="Helical" evidence="6">
    <location>
        <begin position="329"/>
        <end position="349"/>
    </location>
</feature>
<sequence length="519" mass="52904">MGDSHADLAGTPRAAAPSVGPPSATDQLDPRRWRALFVMLMGQFCALLDVSVTNVALPSIGRSTGAGPTELQWVVSGYILAFGLMPVIGGRLGDATGRRRMFVIGVLGFVVASAAAGLAPSPGALIAVRVVQGLFGGVIGPQVSGFIQNTFPRAERGRAFGRLGLTVGVGTALGPVVGGLLIAAGGPEYGWRLVFFINVPIGLVAVLLARAWVPVVRPRAVSNARLDLLGAVLLGTGLLCVLFPVVEINQLHDLRLFLLLVPAAGLLLLFVRREARLTAADAGPLLDLRLFRVPTFVIGVVFAVVFFCSNTGIPLVLSLYYQDGLGFTALHSGLGVTALALGSVLGAPLAGRLVQRVGRPLVVGAVLVFFLATMTIGLVLLLDPVTTPLQVGLRLALPLFVLGIAGGSIVTPNQTLTLAEVDPARGGAAGGVLQTAQRVGSATGQTVLGTVFVAALGAGVAAGGAGRPGPYTGAVTSALAVSLLFSGSALVLSVVELRRARRARAAAGHGDGADGRDPS</sequence>
<feature type="transmembrane region" description="Helical" evidence="6">
    <location>
        <begin position="254"/>
        <end position="272"/>
    </location>
</feature>
<keyword evidence="9" id="KW-1185">Reference proteome</keyword>
<feature type="transmembrane region" description="Helical" evidence="6">
    <location>
        <begin position="189"/>
        <end position="213"/>
    </location>
</feature>
<dbReference type="CDD" id="cd17321">
    <property type="entry name" value="MFS_MMR_MDR_like"/>
    <property type="match status" value="1"/>
</dbReference>
<evidence type="ECO:0000313" key="9">
    <source>
        <dbReference type="Proteomes" id="UP000198825"/>
    </source>
</evidence>
<dbReference type="RefSeq" id="WP_091074665.1">
    <property type="nucleotide sequence ID" value="NZ_LT629799.1"/>
</dbReference>
<feature type="transmembrane region" description="Helical" evidence="6">
    <location>
        <begin position="126"/>
        <end position="147"/>
    </location>
</feature>
<dbReference type="STRING" id="546874.SAMN04488544_2423"/>
<dbReference type="Gene3D" id="1.20.1720.10">
    <property type="entry name" value="Multidrug resistance protein D"/>
    <property type="match status" value="1"/>
</dbReference>
<feature type="domain" description="Major facilitator superfamily (MFS) profile" evidence="7">
    <location>
        <begin position="35"/>
        <end position="504"/>
    </location>
</feature>
<evidence type="ECO:0000313" key="8">
    <source>
        <dbReference type="EMBL" id="SDU94821.1"/>
    </source>
</evidence>
<evidence type="ECO:0000256" key="3">
    <source>
        <dbReference type="ARBA" id="ARBA00022989"/>
    </source>
</evidence>
<evidence type="ECO:0000256" key="1">
    <source>
        <dbReference type="ARBA" id="ARBA00004651"/>
    </source>
</evidence>
<name>A0A1H2MPG7_9ACTN</name>
<feature type="transmembrane region" description="Helical" evidence="6">
    <location>
        <begin position="36"/>
        <end position="59"/>
    </location>
</feature>
<feature type="transmembrane region" description="Helical" evidence="6">
    <location>
        <begin position="101"/>
        <end position="120"/>
    </location>
</feature>
<dbReference type="SUPFAM" id="SSF103473">
    <property type="entry name" value="MFS general substrate transporter"/>
    <property type="match status" value="1"/>
</dbReference>
<gene>
    <name evidence="8" type="ORF">SAMN04488544_2423</name>
</gene>
<reference evidence="9" key="1">
    <citation type="submission" date="2016-10" db="EMBL/GenBank/DDBJ databases">
        <authorList>
            <person name="Varghese N."/>
            <person name="Submissions S."/>
        </authorList>
    </citation>
    <scope>NUCLEOTIDE SEQUENCE [LARGE SCALE GENOMIC DNA]</scope>
    <source>
        <strain evidence="9">DSM 21743</strain>
    </source>
</reference>
<dbReference type="Proteomes" id="UP000198825">
    <property type="component" value="Chromosome I"/>
</dbReference>
<protein>
    <submittedName>
        <fullName evidence="8">Drug resistance transporter, EmrB/QacA subfamily</fullName>
    </submittedName>
</protein>
<evidence type="ECO:0000259" key="7">
    <source>
        <dbReference type="PROSITE" id="PS50850"/>
    </source>
</evidence>
<dbReference type="PRINTS" id="PR01036">
    <property type="entry name" value="TCRTETB"/>
</dbReference>
<dbReference type="GO" id="GO:0022857">
    <property type="term" value="F:transmembrane transporter activity"/>
    <property type="evidence" value="ECO:0007669"/>
    <property type="project" value="InterPro"/>
</dbReference>
<feature type="transmembrane region" description="Helical" evidence="6">
    <location>
        <begin position="447"/>
        <end position="465"/>
    </location>
</feature>
<evidence type="ECO:0000256" key="2">
    <source>
        <dbReference type="ARBA" id="ARBA00022692"/>
    </source>
</evidence>
<feature type="transmembrane region" description="Helical" evidence="6">
    <location>
        <begin position="159"/>
        <end position="183"/>
    </location>
</feature>
<dbReference type="Gene3D" id="1.20.1250.20">
    <property type="entry name" value="MFS general substrate transporter like domains"/>
    <property type="match status" value="1"/>
</dbReference>
<comment type="subcellular location">
    <subcellularLocation>
        <location evidence="1">Cell membrane</location>
        <topology evidence="1">Multi-pass membrane protein</topology>
    </subcellularLocation>
</comment>
<dbReference type="EMBL" id="LT629799">
    <property type="protein sequence ID" value="SDU94821.1"/>
    <property type="molecule type" value="Genomic_DNA"/>
</dbReference>
<evidence type="ECO:0000256" key="5">
    <source>
        <dbReference type="SAM" id="MobiDB-lite"/>
    </source>
</evidence>
<proteinExistence type="predicted"/>
<dbReference type="AlphaFoldDB" id="A0A1H2MPG7"/>
<feature type="transmembrane region" description="Helical" evidence="6">
    <location>
        <begin position="225"/>
        <end position="248"/>
    </location>
</feature>
<dbReference type="InterPro" id="IPR020846">
    <property type="entry name" value="MFS_dom"/>
</dbReference>
<feature type="transmembrane region" description="Helical" evidence="6">
    <location>
        <begin position="393"/>
        <end position="410"/>
    </location>
</feature>